<name>A0A8S9QJN3_BRACR</name>
<dbReference type="AlphaFoldDB" id="A0A8S9QJN3"/>
<proteinExistence type="predicted"/>
<gene>
    <name evidence="2" type="ORF">F2Q69_00024162</name>
</gene>
<feature type="region of interest" description="Disordered" evidence="1">
    <location>
        <begin position="1"/>
        <end position="21"/>
    </location>
</feature>
<protein>
    <submittedName>
        <fullName evidence="2">Uncharacterized protein</fullName>
    </submittedName>
</protein>
<organism evidence="2 3">
    <name type="scientific">Brassica cretica</name>
    <name type="common">Mustard</name>
    <dbReference type="NCBI Taxonomy" id="69181"/>
    <lineage>
        <taxon>Eukaryota</taxon>
        <taxon>Viridiplantae</taxon>
        <taxon>Streptophyta</taxon>
        <taxon>Embryophyta</taxon>
        <taxon>Tracheophyta</taxon>
        <taxon>Spermatophyta</taxon>
        <taxon>Magnoliopsida</taxon>
        <taxon>eudicotyledons</taxon>
        <taxon>Gunneridae</taxon>
        <taxon>Pentapetalae</taxon>
        <taxon>rosids</taxon>
        <taxon>malvids</taxon>
        <taxon>Brassicales</taxon>
        <taxon>Brassicaceae</taxon>
        <taxon>Brassiceae</taxon>
        <taxon>Brassica</taxon>
    </lineage>
</organism>
<dbReference type="Proteomes" id="UP000712600">
    <property type="component" value="Unassembled WGS sequence"/>
</dbReference>
<comment type="caution">
    <text evidence="2">The sequence shown here is derived from an EMBL/GenBank/DDBJ whole genome shotgun (WGS) entry which is preliminary data.</text>
</comment>
<reference evidence="2" key="1">
    <citation type="submission" date="2019-12" db="EMBL/GenBank/DDBJ databases">
        <title>Genome sequencing and annotation of Brassica cretica.</title>
        <authorList>
            <person name="Studholme D.J."/>
            <person name="Sarris P."/>
        </authorList>
    </citation>
    <scope>NUCLEOTIDE SEQUENCE</scope>
    <source>
        <strain evidence="2">PFS-109/04</strain>
        <tissue evidence="2">Leaf</tissue>
    </source>
</reference>
<sequence>MWNARSFSIDRPVIKRDQDDGSLNPAASRLITFRITHKSTGCDRSVNTSVDFHSDRSIGQHKCRPSYPQRSISVSLYVV</sequence>
<dbReference type="EMBL" id="QGKX02001290">
    <property type="protein sequence ID" value="KAF3540931.1"/>
    <property type="molecule type" value="Genomic_DNA"/>
</dbReference>
<evidence type="ECO:0000313" key="2">
    <source>
        <dbReference type="EMBL" id="KAF3540931.1"/>
    </source>
</evidence>
<accession>A0A8S9QJN3</accession>
<evidence type="ECO:0000256" key="1">
    <source>
        <dbReference type="SAM" id="MobiDB-lite"/>
    </source>
</evidence>
<evidence type="ECO:0000313" key="3">
    <source>
        <dbReference type="Proteomes" id="UP000712600"/>
    </source>
</evidence>